<dbReference type="RefSeq" id="WP_184911578.1">
    <property type="nucleotide sequence ID" value="NZ_JACHJR010000001.1"/>
</dbReference>
<dbReference type="Gene3D" id="2.40.400.10">
    <property type="entry name" value="Acetoacetate decarboxylase-like"/>
    <property type="match status" value="1"/>
</dbReference>
<name>A0A7W7WEX6_9ACTN</name>
<organism evidence="1 2">
    <name type="scientific">Kitasatospora gansuensis</name>
    <dbReference type="NCBI Taxonomy" id="258050"/>
    <lineage>
        <taxon>Bacteria</taxon>
        <taxon>Bacillati</taxon>
        <taxon>Actinomycetota</taxon>
        <taxon>Actinomycetes</taxon>
        <taxon>Kitasatosporales</taxon>
        <taxon>Streptomycetaceae</taxon>
        <taxon>Kitasatospora</taxon>
    </lineage>
</organism>
<accession>A0A7W7WEX6</accession>
<dbReference type="EMBL" id="JACHJR010000001">
    <property type="protein sequence ID" value="MBB4945222.1"/>
    <property type="molecule type" value="Genomic_DNA"/>
</dbReference>
<evidence type="ECO:0000313" key="1">
    <source>
        <dbReference type="EMBL" id="MBB4945222.1"/>
    </source>
</evidence>
<evidence type="ECO:0008006" key="3">
    <source>
        <dbReference type="Google" id="ProtNLM"/>
    </source>
</evidence>
<dbReference type="InterPro" id="IPR023375">
    <property type="entry name" value="ADC_dom_sf"/>
</dbReference>
<comment type="caution">
    <text evidence="1">The sequence shown here is derived from an EMBL/GenBank/DDBJ whole genome shotgun (WGS) entry which is preliminary data.</text>
</comment>
<gene>
    <name evidence="1" type="ORF">F4556_000757</name>
</gene>
<dbReference type="InterPro" id="IPR029058">
    <property type="entry name" value="AB_hydrolase_fold"/>
</dbReference>
<dbReference type="InterPro" id="IPR010451">
    <property type="entry name" value="Acetoacetate_decarboxylase"/>
</dbReference>
<dbReference type="AlphaFoldDB" id="A0A7W7WEX6"/>
<dbReference type="GO" id="GO:0016829">
    <property type="term" value="F:lyase activity"/>
    <property type="evidence" value="ECO:0007669"/>
    <property type="project" value="InterPro"/>
</dbReference>
<keyword evidence="2" id="KW-1185">Reference proteome</keyword>
<dbReference type="Proteomes" id="UP000573327">
    <property type="component" value="Unassembled WGS sequence"/>
</dbReference>
<dbReference type="Pfam" id="PF06314">
    <property type="entry name" value="ADC"/>
    <property type="match status" value="1"/>
</dbReference>
<dbReference type="SUPFAM" id="SSF53474">
    <property type="entry name" value="alpha/beta-Hydrolases"/>
    <property type="match status" value="1"/>
</dbReference>
<dbReference type="SUPFAM" id="SSF160104">
    <property type="entry name" value="Acetoacetate decarboxylase-like"/>
    <property type="match status" value="1"/>
</dbReference>
<proteinExistence type="predicted"/>
<reference evidence="1 2" key="1">
    <citation type="submission" date="2020-08" db="EMBL/GenBank/DDBJ databases">
        <title>Sequencing the genomes of 1000 actinobacteria strains.</title>
        <authorList>
            <person name="Klenk H.-P."/>
        </authorList>
    </citation>
    <scope>NUCLEOTIDE SEQUENCE [LARGE SCALE GENOMIC DNA]</scope>
    <source>
        <strain evidence="1 2">DSM 44786</strain>
    </source>
</reference>
<protein>
    <recommendedName>
        <fullName evidence="3">Acetoacetate decarboxylase</fullName>
    </recommendedName>
</protein>
<sequence>MHEHLAHGHPDHGPQPDSIRAAQLELRDRAREIVRAAEEVLEISARTTAALAHPALTSTALRHPGTGLPVQWALVRALTSRQGLGFAVKAPDGVMRRIGQAGEVFGQESLAALIAVSSLRLRIAATTLEHPELLADPGMRRLTEAVVADRDLASLRALRALVKDRGSQQALSSLTPIMPELFAIRALLDEDPGNDAAGWALATGRDLATDPLKGIDVRHLSALDVGEGAADPVELSPLEEPQIAKSGTLMGFLRNIAVLVNDGRILIQDVRAPDGTVRYVLHAPGMAPGQPRNDSPQDFVGAWNNLFSTESPYTRGFRQAMERHGIPDGAELALIGHSEGGICLINLAQDVEFSTRYQVTHIVCVGSPIDNKTPADPDTWVATVTNQHDLVPILDGRGTGSVFNPHPEWYEVDYTDASHGFPECHTIARYIANLEQDLPEAREHIDRQLADYRHPVVRSQAYQLKDRAHPPQGYPFMTVPTTPVVTSAGPAELPVRYYDSSVAVAIFAVDAEAAARVLPELSWLRPTRAGHKALVALTGYEHRVVSLGPYSELSLAVLVNDLWRPRPYDVLRDLLRRADVRRTGRHVVDLLVTTPEALAVGREIWGQPGVAAQVEVTVADRRIQVLARDPEHGGPLVELTGAIGPSGRVPQVDSVLYGRPDDNTVRTMVRVQRGMRLHPAPRARLRVGEADHPLTRHLRELRLQGARPLFVMTAPSYLARRSGGTILPR</sequence>
<evidence type="ECO:0000313" key="2">
    <source>
        <dbReference type="Proteomes" id="UP000573327"/>
    </source>
</evidence>